<feature type="chain" id="PRO_5005567956" evidence="1">
    <location>
        <begin position="20"/>
        <end position="160"/>
    </location>
</feature>
<keyword evidence="1" id="KW-0732">Signal</keyword>
<reference evidence="2 3" key="1">
    <citation type="submission" date="2015-08" db="EMBL/GenBank/DDBJ databases">
        <title>Next Generation Sequencing and Analysis of the Genome of Puccinia sorghi L Schw, the Causal Agent of Maize Common Rust.</title>
        <authorList>
            <person name="Rochi L."/>
            <person name="Burguener G."/>
            <person name="Darino M."/>
            <person name="Turjanski A."/>
            <person name="Kreff E."/>
            <person name="Dieguez M.J."/>
            <person name="Sacco F."/>
        </authorList>
    </citation>
    <scope>NUCLEOTIDE SEQUENCE [LARGE SCALE GENOMIC DNA]</scope>
    <source>
        <strain evidence="2 3">RO10H11247</strain>
    </source>
</reference>
<evidence type="ECO:0000256" key="1">
    <source>
        <dbReference type="SAM" id="SignalP"/>
    </source>
</evidence>
<gene>
    <name evidence="2" type="ORF">VP01_3915g2</name>
</gene>
<evidence type="ECO:0000313" key="2">
    <source>
        <dbReference type="EMBL" id="KNZ51529.1"/>
    </source>
</evidence>
<accession>A0A0L6USP4</accession>
<feature type="signal peptide" evidence="1">
    <location>
        <begin position="1"/>
        <end position="19"/>
    </location>
</feature>
<keyword evidence="3" id="KW-1185">Reference proteome</keyword>
<evidence type="ECO:0000313" key="3">
    <source>
        <dbReference type="Proteomes" id="UP000037035"/>
    </source>
</evidence>
<dbReference type="VEuPathDB" id="FungiDB:VP01_3915g2"/>
<organism evidence="2 3">
    <name type="scientific">Puccinia sorghi</name>
    <dbReference type="NCBI Taxonomy" id="27349"/>
    <lineage>
        <taxon>Eukaryota</taxon>
        <taxon>Fungi</taxon>
        <taxon>Dikarya</taxon>
        <taxon>Basidiomycota</taxon>
        <taxon>Pucciniomycotina</taxon>
        <taxon>Pucciniomycetes</taxon>
        <taxon>Pucciniales</taxon>
        <taxon>Pucciniaceae</taxon>
        <taxon>Puccinia</taxon>
    </lineage>
</organism>
<dbReference type="AlphaFoldDB" id="A0A0L6USP4"/>
<protein>
    <submittedName>
        <fullName evidence="2">Uncharacterized protein</fullName>
    </submittedName>
</protein>
<sequence length="160" mass="17592">MLFLGNATISTSLLTVVTPITLPNHPSQPGRQSNGRIRKIDLPEANNGTILLESGSTINVSGTSKFYTIKSKLDCPLTISLVISTYVAPVEYIGTLRIPMPTGLMEINDVYFCNRIKGSILLTGHLLKLADLYNTKVYPQPWWIRVAVNLTVTHRIIAGL</sequence>
<proteinExistence type="predicted"/>
<dbReference type="OrthoDB" id="2518241at2759"/>
<dbReference type="Proteomes" id="UP000037035">
    <property type="component" value="Unassembled WGS sequence"/>
</dbReference>
<comment type="caution">
    <text evidence="2">The sequence shown here is derived from an EMBL/GenBank/DDBJ whole genome shotgun (WGS) entry which is preliminary data.</text>
</comment>
<dbReference type="EMBL" id="LAVV01008963">
    <property type="protein sequence ID" value="KNZ51529.1"/>
    <property type="molecule type" value="Genomic_DNA"/>
</dbReference>
<name>A0A0L6USP4_9BASI</name>